<feature type="non-terminal residue" evidence="2">
    <location>
        <position position="1"/>
    </location>
</feature>
<sequence length="186" mass="19727">GVRDGCGTRQVGLPLARAVAHPAGADDGRGARAARPPRRPPGRHGHRPAADRRHRPARRPALRGAAGRRRLERAPRRGVRRAAGHRPLVRAVRARPTGRRHPRGRPAGLPADDAARGRRGGGQRLGRGGAPDVGGPAAPAARRRARRAHRPAGQAGGAGVEEGPRRRRHPGVRGRRQGPYGAQLPL</sequence>
<organism evidence="2">
    <name type="scientific">uncultured Nocardioides sp</name>
    <dbReference type="NCBI Taxonomy" id="198441"/>
    <lineage>
        <taxon>Bacteria</taxon>
        <taxon>Bacillati</taxon>
        <taxon>Actinomycetota</taxon>
        <taxon>Actinomycetes</taxon>
        <taxon>Propionibacteriales</taxon>
        <taxon>Nocardioidaceae</taxon>
        <taxon>Nocardioides</taxon>
        <taxon>environmental samples</taxon>
    </lineage>
</organism>
<gene>
    <name evidence="2" type="ORF">AVDCRST_MAG06-1796</name>
</gene>
<feature type="compositionally biased region" description="Basic residues" evidence="1">
    <location>
        <begin position="141"/>
        <end position="150"/>
    </location>
</feature>
<proteinExistence type="predicted"/>
<feature type="non-terminal residue" evidence="2">
    <location>
        <position position="186"/>
    </location>
</feature>
<feature type="region of interest" description="Disordered" evidence="1">
    <location>
        <begin position="17"/>
        <end position="186"/>
    </location>
</feature>
<feature type="compositionally biased region" description="Basic residues" evidence="1">
    <location>
        <begin position="35"/>
        <end position="104"/>
    </location>
</feature>
<feature type="compositionally biased region" description="Basic residues" evidence="1">
    <location>
        <begin position="165"/>
        <end position="176"/>
    </location>
</feature>
<evidence type="ECO:0000313" key="2">
    <source>
        <dbReference type="EMBL" id="CAA9394306.1"/>
    </source>
</evidence>
<reference evidence="2" key="1">
    <citation type="submission" date="2020-02" db="EMBL/GenBank/DDBJ databases">
        <authorList>
            <person name="Meier V. D."/>
        </authorList>
    </citation>
    <scope>NUCLEOTIDE SEQUENCE</scope>
    <source>
        <strain evidence="2">AVDCRST_MAG06</strain>
    </source>
</reference>
<feature type="compositionally biased region" description="Gly residues" evidence="1">
    <location>
        <begin position="120"/>
        <end position="132"/>
    </location>
</feature>
<name>A0A6J4NQ83_9ACTN</name>
<accession>A0A6J4NQ83</accession>
<evidence type="ECO:0000256" key="1">
    <source>
        <dbReference type="SAM" id="MobiDB-lite"/>
    </source>
</evidence>
<protein>
    <submittedName>
        <fullName evidence="2">Uncharacterized protein</fullName>
    </submittedName>
</protein>
<dbReference type="AlphaFoldDB" id="A0A6J4NQ83"/>
<dbReference type="EMBL" id="CADCUP010000121">
    <property type="protein sequence ID" value="CAA9394306.1"/>
    <property type="molecule type" value="Genomic_DNA"/>
</dbReference>